<name>A0AAD7WYX5_9TELE</name>
<evidence type="ECO:0000259" key="5">
    <source>
        <dbReference type="SMART" id="SM00199"/>
    </source>
</evidence>
<dbReference type="InterPro" id="IPR000827">
    <property type="entry name" value="Chemokine_CC_CS"/>
</dbReference>
<evidence type="ECO:0000256" key="1">
    <source>
        <dbReference type="ARBA" id="ARBA00010868"/>
    </source>
</evidence>
<dbReference type="GO" id="GO:0005615">
    <property type="term" value="C:extracellular space"/>
    <property type="evidence" value="ECO:0007669"/>
    <property type="project" value="UniProtKB-KW"/>
</dbReference>
<keyword evidence="4" id="KW-0145">Chemotaxis</keyword>
<gene>
    <name evidence="6" type="ORF">AAFF_G00023740</name>
</gene>
<keyword evidence="4" id="KW-0964">Secreted</keyword>
<comment type="subcellular location">
    <subcellularLocation>
        <location evidence="4">Secreted</location>
    </subcellularLocation>
</comment>
<proteinExistence type="inferred from homology"/>
<dbReference type="SUPFAM" id="SSF54117">
    <property type="entry name" value="Interleukin 8-like chemokines"/>
    <property type="match status" value="1"/>
</dbReference>
<keyword evidence="7" id="KW-1185">Reference proteome</keyword>
<dbReference type="PANTHER" id="PTHR12015">
    <property type="entry name" value="SMALL INDUCIBLE CYTOKINE A"/>
    <property type="match status" value="1"/>
</dbReference>
<dbReference type="GO" id="GO:0008009">
    <property type="term" value="F:chemokine activity"/>
    <property type="evidence" value="ECO:0007669"/>
    <property type="project" value="InterPro"/>
</dbReference>
<dbReference type="Pfam" id="PF00048">
    <property type="entry name" value="IL8"/>
    <property type="match status" value="1"/>
</dbReference>
<dbReference type="SMART" id="SM00199">
    <property type="entry name" value="SCY"/>
    <property type="match status" value="1"/>
</dbReference>
<evidence type="ECO:0000256" key="3">
    <source>
        <dbReference type="ARBA" id="ARBA00023157"/>
    </source>
</evidence>
<accession>A0AAD7WYX5</accession>
<dbReference type="Proteomes" id="UP001221898">
    <property type="component" value="Unassembled WGS sequence"/>
</dbReference>
<feature type="domain" description="Chemokine interleukin-8-like" evidence="5">
    <location>
        <begin position="27"/>
        <end position="87"/>
    </location>
</feature>
<reference evidence="6" key="1">
    <citation type="journal article" date="2023" name="Science">
        <title>Genome structures resolve the early diversification of teleost fishes.</title>
        <authorList>
            <person name="Parey E."/>
            <person name="Louis A."/>
            <person name="Montfort J."/>
            <person name="Bouchez O."/>
            <person name="Roques C."/>
            <person name="Iampietro C."/>
            <person name="Lluch J."/>
            <person name="Castinel A."/>
            <person name="Donnadieu C."/>
            <person name="Desvignes T."/>
            <person name="Floi Bucao C."/>
            <person name="Jouanno E."/>
            <person name="Wen M."/>
            <person name="Mejri S."/>
            <person name="Dirks R."/>
            <person name="Jansen H."/>
            <person name="Henkel C."/>
            <person name="Chen W.J."/>
            <person name="Zahm M."/>
            <person name="Cabau C."/>
            <person name="Klopp C."/>
            <person name="Thompson A.W."/>
            <person name="Robinson-Rechavi M."/>
            <person name="Braasch I."/>
            <person name="Lecointre G."/>
            <person name="Bobe J."/>
            <person name="Postlethwait J.H."/>
            <person name="Berthelot C."/>
            <person name="Roest Crollius H."/>
            <person name="Guiguen Y."/>
        </authorList>
    </citation>
    <scope>NUCLEOTIDE SEQUENCE</scope>
    <source>
        <strain evidence="6">NC1722</strain>
    </source>
</reference>
<comment type="similarity">
    <text evidence="1 4">Belongs to the intercrine beta (chemokine CC) family.</text>
</comment>
<organism evidence="6 7">
    <name type="scientific">Aldrovandia affinis</name>
    <dbReference type="NCBI Taxonomy" id="143900"/>
    <lineage>
        <taxon>Eukaryota</taxon>
        <taxon>Metazoa</taxon>
        <taxon>Chordata</taxon>
        <taxon>Craniata</taxon>
        <taxon>Vertebrata</taxon>
        <taxon>Euteleostomi</taxon>
        <taxon>Actinopterygii</taxon>
        <taxon>Neopterygii</taxon>
        <taxon>Teleostei</taxon>
        <taxon>Notacanthiformes</taxon>
        <taxon>Halosauridae</taxon>
        <taxon>Aldrovandia</taxon>
    </lineage>
</organism>
<keyword evidence="4" id="KW-0732">Signal</keyword>
<evidence type="ECO:0000313" key="7">
    <source>
        <dbReference type="Proteomes" id="UP001221898"/>
    </source>
</evidence>
<dbReference type="PANTHER" id="PTHR12015:SF108">
    <property type="entry name" value="C-C MOTIF CHEMOKINE 20"/>
    <property type="match status" value="1"/>
</dbReference>
<dbReference type="InterPro" id="IPR039809">
    <property type="entry name" value="Chemokine_b/g/d"/>
</dbReference>
<sequence>MASRISIFCLWLFCLYCWSSPSQGELAIDCCLKVSRTPIPQRIVKGYEVQTRGQGCDIEAVVFTTKQNLKLCAPTDPGWVKELMASVNAKLRWCKKRNFQPKRCNGLKV</sequence>
<comment type="caution">
    <text evidence="6">The sequence shown here is derived from an EMBL/GenBank/DDBJ whole genome shotgun (WGS) entry which is preliminary data.</text>
</comment>
<evidence type="ECO:0000313" key="6">
    <source>
        <dbReference type="EMBL" id="KAJ8414851.1"/>
    </source>
</evidence>
<dbReference type="EMBL" id="JAINUG010000011">
    <property type="protein sequence ID" value="KAJ8414851.1"/>
    <property type="molecule type" value="Genomic_DNA"/>
</dbReference>
<evidence type="ECO:0000256" key="2">
    <source>
        <dbReference type="ARBA" id="ARBA00022514"/>
    </source>
</evidence>
<dbReference type="AlphaFoldDB" id="A0AAD7WYX5"/>
<dbReference type="InterPro" id="IPR001811">
    <property type="entry name" value="Chemokine_IL8-like_dom"/>
</dbReference>
<dbReference type="Gene3D" id="2.40.50.40">
    <property type="match status" value="1"/>
</dbReference>
<feature type="signal peptide" evidence="4">
    <location>
        <begin position="1"/>
        <end position="24"/>
    </location>
</feature>
<dbReference type="PROSITE" id="PS00472">
    <property type="entry name" value="SMALL_CYTOKINES_CC"/>
    <property type="match status" value="1"/>
</dbReference>
<feature type="chain" id="PRO_5041784474" description="C-C motif chemokine" evidence="4">
    <location>
        <begin position="25"/>
        <end position="109"/>
    </location>
</feature>
<dbReference type="InterPro" id="IPR036048">
    <property type="entry name" value="Interleukin_8-like_sf"/>
</dbReference>
<keyword evidence="2 4" id="KW-0202">Cytokine</keyword>
<keyword evidence="3" id="KW-1015">Disulfide bond</keyword>
<protein>
    <recommendedName>
        <fullName evidence="4">C-C motif chemokine</fullName>
    </recommendedName>
</protein>
<evidence type="ECO:0000256" key="4">
    <source>
        <dbReference type="RuleBase" id="RU361150"/>
    </source>
</evidence>
<dbReference type="GO" id="GO:0006955">
    <property type="term" value="P:immune response"/>
    <property type="evidence" value="ECO:0007669"/>
    <property type="project" value="InterPro"/>
</dbReference>